<feature type="region of interest" description="Disordered" evidence="1">
    <location>
        <begin position="121"/>
        <end position="158"/>
    </location>
</feature>
<dbReference type="Proteomes" id="UP001530400">
    <property type="component" value="Unassembled WGS sequence"/>
</dbReference>
<dbReference type="AlphaFoldDB" id="A0ABD3QW71"/>
<comment type="caution">
    <text evidence="2">The sequence shown here is derived from an EMBL/GenBank/DDBJ whole genome shotgun (WGS) entry which is preliminary data.</text>
</comment>
<name>A0ABD3QW71_9STRA</name>
<sequence length="226" mass="24567">MHRLIKDLLITEHHALAERDGKDHCQVSSGATSDDTAKNASVNDPAELKACKFATSFTQKSSSLTSETSPSEDNDKQQDNGETQLCQHVIISRPATNLKEKQVDCRTSSCSDSVAKEVANNNSSEAAGYRNSNESSSGQDNSSGTSITSKSKDKRHPPLAPSCKICLIRADLSTIWCEMTSSIRTRDDEADQVCDSNIKSEDQKEILLCFGPLIEGTSVNKHLSFP</sequence>
<gene>
    <name evidence="2" type="ORF">ACHAWO_001495</name>
</gene>
<protein>
    <submittedName>
        <fullName evidence="2">Uncharacterized protein</fullName>
    </submittedName>
</protein>
<evidence type="ECO:0000313" key="2">
    <source>
        <dbReference type="EMBL" id="KAL3803991.1"/>
    </source>
</evidence>
<feature type="region of interest" description="Disordered" evidence="1">
    <location>
        <begin position="61"/>
        <end position="80"/>
    </location>
</feature>
<reference evidence="2 3" key="1">
    <citation type="submission" date="2024-10" db="EMBL/GenBank/DDBJ databases">
        <title>Updated reference genomes for cyclostephanoid diatoms.</title>
        <authorList>
            <person name="Roberts W.R."/>
            <person name="Alverson A.J."/>
        </authorList>
    </citation>
    <scope>NUCLEOTIDE SEQUENCE [LARGE SCALE GENOMIC DNA]</scope>
    <source>
        <strain evidence="2 3">AJA010-31</strain>
    </source>
</reference>
<feature type="compositionally biased region" description="Low complexity" evidence="1">
    <location>
        <begin position="61"/>
        <end position="71"/>
    </location>
</feature>
<keyword evidence="3" id="KW-1185">Reference proteome</keyword>
<evidence type="ECO:0000256" key="1">
    <source>
        <dbReference type="SAM" id="MobiDB-lite"/>
    </source>
</evidence>
<feature type="compositionally biased region" description="Polar residues" evidence="1">
    <location>
        <begin position="26"/>
        <end position="41"/>
    </location>
</feature>
<organism evidence="2 3">
    <name type="scientific">Cyclotella atomus</name>
    <dbReference type="NCBI Taxonomy" id="382360"/>
    <lineage>
        <taxon>Eukaryota</taxon>
        <taxon>Sar</taxon>
        <taxon>Stramenopiles</taxon>
        <taxon>Ochrophyta</taxon>
        <taxon>Bacillariophyta</taxon>
        <taxon>Coscinodiscophyceae</taxon>
        <taxon>Thalassiosirophycidae</taxon>
        <taxon>Stephanodiscales</taxon>
        <taxon>Stephanodiscaceae</taxon>
        <taxon>Cyclotella</taxon>
    </lineage>
</organism>
<proteinExistence type="predicted"/>
<feature type="compositionally biased region" description="Low complexity" evidence="1">
    <location>
        <begin position="131"/>
        <end position="146"/>
    </location>
</feature>
<accession>A0ABD3QW71</accession>
<evidence type="ECO:0000313" key="3">
    <source>
        <dbReference type="Proteomes" id="UP001530400"/>
    </source>
</evidence>
<feature type="region of interest" description="Disordered" evidence="1">
    <location>
        <begin position="21"/>
        <end position="41"/>
    </location>
</feature>
<dbReference type="EMBL" id="JALLPJ020000057">
    <property type="protein sequence ID" value="KAL3803991.1"/>
    <property type="molecule type" value="Genomic_DNA"/>
</dbReference>